<dbReference type="PIRSF" id="PIRSF016661">
    <property type="entry name" value="BioY"/>
    <property type="match status" value="1"/>
</dbReference>
<keyword evidence="2 3" id="KW-0472">Membrane</keyword>
<protein>
    <recommendedName>
        <fullName evidence="2">Biotin transporter</fullName>
    </recommendedName>
</protein>
<feature type="transmembrane region" description="Helical" evidence="3">
    <location>
        <begin position="121"/>
        <end position="141"/>
    </location>
</feature>
<dbReference type="Proteomes" id="UP001206692">
    <property type="component" value="Unassembled WGS sequence"/>
</dbReference>
<proteinExistence type="inferred from homology"/>
<gene>
    <name evidence="4" type="ORF">NE675_01725</name>
</gene>
<evidence type="ECO:0000256" key="1">
    <source>
        <dbReference type="ARBA" id="ARBA00010692"/>
    </source>
</evidence>
<feature type="transmembrane region" description="Helical" evidence="3">
    <location>
        <begin position="64"/>
        <end position="86"/>
    </location>
</feature>
<dbReference type="PANTHER" id="PTHR34295:SF1">
    <property type="entry name" value="BIOTIN TRANSPORTER BIOY"/>
    <property type="match status" value="1"/>
</dbReference>
<keyword evidence="3" id="KW-1133">Transmembrane helix</keyword>
<organism evidence="4 5">
    <name type="scientific">Megasphaera massiliensis</name>
    <dbReference type="NCBI Taxonomy" id="1232428"/>
    <lineage>
        <taxon>Bacteria</taxon>
        <taxon>Bacillati</taxon>
        <taxon>Bacillota</taxon>
        <taxon>Negativicutes</taxon>
        <taxon>Veillonellales</taxon>
        <taxon>Veillonellaceae</taxon>
        <taxon>Megasphaera</taxon>
    </lineage>
</organism>
<name>A0ABT1SPF8_9FIRM</name>
<dbReference type="Gene3D" id="1.10.1760.20">
    <property type="match status" value="1"/>
</dbReference>
<sequence length="188" mass="20202">MSSSALSARRYTTRDLVLFALFTALIAIGAFIRIPVPFCPFTLQLLFTTLAGSILGGRRGAASVGVYVLLGLVGLPVFTSGGGPSYIFQPTFGYLLGFIGGAGLTGYLAHQSSQPTLKDLLMANFAGLIVIYTAGMAYLTMINNLYLGTPISLWTLFIYCFLLPIPGDIFLCIVAAFLTRQIQRSLPR</sequence>
<keyword evidence="5" id="KW-1185">Reference proteome</keyword>
<evidence type="ECO:0000256" key="2">
    <source>
        <dbReference type="PIRNR" id="PIRNR016661"/>
    </source>
</evidence>
<feature type="transmembrane region" description="Helical" evidence="3">
    <location>
        <begin position="41"/>
        <end position="57"/>
    </location>
</feature>
<dbReference type="Pfam" id="PF02632">
    <property type="entry name" value="BioY"/>
    <property type="match status" value="1"/>
</dbReference>
<dbReference type="InterPro" id="IPR003784">
    <property type="entry name" value="BioY"/>
</dbReference>
<keyword evidence="2" id="KW-1003">Cell membrane</keyword>
<comment type="subcellular location">
    <subcellularLocation>
        <location evidence="2">Cell membrane</location>
        <topology evidence="2">Multi-pass membrane protein</topology>
    </subcellularLocation>
</comment>
<accession>A0ABT1SPF8</accession>
<evidence type="ECO:0000313" key="4">
    <source>
        <dbReference type="EMBL" id="MCQ5341756.1"/>
    </source>
</evidence>
<comment type="similarity">
    <text evidence="1 2">Belongs to the BioY family.</text>
</comment>
<dbReference type="EMBL" id="JANGEW010000002">
    <property type="protein sequence ID" value="MCQ5341756.1"/>
    <property type="molecule type" value="Genomic_DNA"/>
</dbReference>
<evidence type="ECO:0000313" key="5">
    <source>
        <dbReference type="Proteomes" id="UP001206692"/>
    </source>
</evidence>
<feature type="transmembrane region" description="Helical" evidence="3">
    <location>
        <begin position="92"/>
        <end position="109"/>
    </location>
</feature>
<comment type="caution">
    <text evidence="4">The sequence shown here is derived from an EMBL/GenBank/DDBJ whole genome shotgun (WGS) entry which is preliminary data.</text>
</comment>
<keyword evidence="2" id="KW-0813">Transport</keyword>
<dbReference type="RefSeq" id="WP_062411733.1">
    <property type="nucleotide sequence ID" value="NZ_JAJCIO010000002.1"/>
</dbReference>
<feature type="transmembrane region" description="Helical" evidence="3">
    <location>
        <begin position="16"/>
        <end position="35"/>
    </location>
</feature>
<feature type="transmembrane region" description="Helical" evidence="3">
    <location>
        <begin position="153"/>
        <end position="178"/>
    </location>
</feature>
<evidence type="ECO:0000256" key="3">
    <source>
        <dbReference type="SAM" id="Phobius"/>
    </source>
</evidence>
<reference evidence="4 5" key="1">
    <citation type="submission" date="2022-06" db="EMBL/GenBank/DDBJ databases">
        <title>Isolation of gut microbiota from human fecal samples.</title>
        <authorList>
            <person name="Pamer E.G."/>
            <person name="Barat B."/>
            <person name="Waligurski E."/>
            <person name="Medina S."/>
            <person name="Paddock L."/>
            <person name="Mostad J."/>
        </authorList>
    </citation>
    <scope>NUCLEOTIDE SEQUENCE [LARGE SCALE GENOMIC DNA]</scope>
    <source>
        <strain evidence="4 5">DFI.1.1</strain>
    </source>
</reference>
<keyword evidence="3" id="KW-0812">Transmembrane</keyword>
<dbReference type="PANTHER" id="PTHR34295">
    <property type="entry name" value="BIOTIN TRANSPORTER BIOY"/>
    <property type="match status" value="1"/>
</dbReference>